<dbReference type="InterPro" id="IPR005995">
    <property type="entry name" value="Pgm_bpd_ind"/>
</dbReference>
<protein>
    <recommendedName>
        <fullName evidence="11">2,3-bisphosphoglycerate-independent phosphoglycerate mutase</fullName>
        <ecNumber evidence="6">5.4.2.12</ecNumber>
    </recommendedName>
    <alternativeName>
        <fullName evidence="12">Cofactor-independent phosphoglycerate mutase homolog</fullName>
    </alternativeName>
</protein>
<dbReference type="CDD" id="cd16010">
    <property type="entry name" value="iPGM"/>
    <property type="match status" value="1"/>
</dbReference>
<feature type="binding site" evidence="15">
    <location>
        <position position="18"/>
    </location>
    <ligand>
        <name>Mn(2+)</name>
        <dbReference type="ChEBI" id="CHEBI:29035"/>
        <label>2</label>
    </ligand>
</feature>
<evidence type="ECO:0000256" key="9">
    <source>
        <dbReference type="ARBA" id="ARBA00023211"/>
    </source>
</evidence>
<dbReference type="Gene3D" id="3.40.1450.10">
    <property type="entry name" value="BPG-independent phosphoglycerate mutase, domain B"/>
    <property type="match status" value="1"/>
</dbReference>
<dbReference type="GO" id="GO:0004619">
    <property type="term" value="F:phosphoglycerate mutase activity"/>
    <property type="evidence" value="ECO:0007669"/>
    <property type="project" value="UniProtKB-EC"/>
</dbReference>
<dbReference type="AlphaFoldDB" id="A0A4Y7T2A8"/>
<feature type="binding site" evidence="15">
    <location>
        <position position="452"/>
    </location>
    <ligand>
        <name>Mn(2+)</name>
        <dbReference type="ChEBI" id="CHEBI:29035"/>
        <label>2</label>
    </ligand>
</feature>
<evidence type="ECO:0000256" key="10">
    <source>
        <dbReference type="ARBA" id="ARBA00023235"/>
    </source>
</evidence>
<feature type="binding site" evidence="14">
    <location>
        <position position="199"/>
    </location>
    <ligand>
        <name>substrate</name>
    </ligand>
</feature>
<accession>A0A4Y7T2A8</accession>
<dbReference type="GO" id="GO:0005737">
    <property type="term" value="C:cytoplasm"/>
    <property type="evidence" value="ECO:0007669"/>
    <property type="project" value="InterPro"/>
</dbReference>
<reference evidence="19 20" key="1">
    <citation type="journal article" date="2019" name="Nat. Ecol. Evol.">
        <title>Megaphylogeny resolves global patterns of mushroom evolution.</title>
        <authorList>
            <person name="Varga T."/>
            <person name="Krizsan K."/>
            <person name="Foldi C."/>
            <person name="Dima B."/>
            <person name="Sanchez-Garcia M."/>
            <person name="Sanchez-Ramirez S."/>
            <person name="Szollosi G.J."/>
            <person name="Szarkandi J.G."/>
            <person name="Papp V."/>
            <person name="Albert L."/>
            <person name="Andreopoulos W."/>
            <person name="Angelini C."/>
            <person name="Antonin V."/>
            <person name="Barry K.W."/>
            <person name="Bougher N.L."/>
            <person name="Buchanan P."/>
            <person name="Buyck B."/>
            <person name="Bense V."/>
            <person name="Catcheside P."/>
            <person name="Chovatia M."/>
            <person name="Cooper J."/>
            <person name="Damon W."/>
            <person name="Desjardin D."/>
            <person name="Finy P."/>
            <person name="Geml J."/>
            <person name="Haridas S."/>
            <person name="Hughes K."/>
            <person name="Justo A."/>
            <person name="Karasinski D."/>
            <person name="Kautmanova I."/>
            <person name="Kiss B."/>
            <person name="Kocsube S."/>
            <person name="Kotiranta H."/>
            <person name="LaButti K.M."/>
            <person name="Lechner B.E."/>
            <person name="Liimatainen K."/>
            <person name="Lipzen A."/>
            <person name="Lukacs Z."/>
            <person name="Mihaltcheva S."/>
            <person name="Morgado L.N."/>
            <person name="Niskanen T."/>
            <person name="Noordeloos M.E."/>
            <person name="Ohm R.A."/>
            <person name="Ortiz-Santana B."/>
            <person name="Ovrebo C."/>
            <person name="Racz N."/>
            <person name="Riley R."/>
            <person name="Savchenko A."/>
            <person name="Shiryaev A."/>
            <person name="Soop K."/>
            <person name="Spirin V."/>
            <person name="Szebenyi C."/>
            <person name="Tomsovsky M."/>
            <person name="Tulloss R.E."/>
            <person name="Uehling J."/>
            <person name="Grigoriev I.V."/>
            <person name="Vagvolgyi C."/>
            <person name="Papp T."/>
            <person name="Martin F.M."/>
            <person name="Miettinen O."/>
            <person name="Hibbett D.S."/>
            <person name="Nagy L.G."/>
        </authorList>
    </citation>
    <scope>NUCLEOTIDE SEQUENCE [LARGE SCALE GENOMIC DNA]</scope>
    <source>
        <strain evidence="19 20">FP101781</strain>
    </source>
</reference>
<keyword evidence="7 15" id="KW-0479">Metal-binding</keyword>
<evidence type="ECO:0000259" key="18">
    <source>
        <dbReference type="Pfam" id="PF06415"/>
    </source>
</evidence>
<evidence type="ECO:0000256" key="1">
    <source>
        <dbReference type="ARBA" id="ARBA00000370"/>
    </source>
</evidence>
<comment type="cofactor">
    <cofactor evidence="2">
        <name>Mn(2+)</name>
        <dbReference type="ChEBI" id="CHEBI:29035"/>
    </cofactor>
</comment>
<dbReference type="UniPathway" id="UPA00109">
    <property type="reaction ID" value="UER00186"/>
</dbReference>
<evidence type="ECO:0000256" key="11">
    <source>
        <dbReference type="ARBA" id="ARBA00071648"/>
    </source>
</evidence>
<feature type="binding site" evidence="15">
    <location>
        <position position="414"/>
    </location>
    <ligand>
        <name>Mn(2+)</name>
        <dbReference type="ChEBI" id="CHEBI:29035"/>
        <label>1</label>
    </ligand>
</feature>
<dbReference type="SUPFAM" id="SSF64158">
    <property type="entry name" value="2,3-Bisphosphoglycerate-independent phosphoglycerate mutase, substrate-binding domain"/>
    <property type="match status" value="1"/>
</dbReference>
<dbReference type="GO" id="GO:0006096">
    <property type="term" value="P:glycolytic process"/>
    <property type="evidence" value="ECO:0007669"/>
    <property type="project" value="UniProtKB-UniPathway"/>
</dbReference>
<proteinExistence type="inferred from homology"/>
<dbReference type="HAMAP" id="MF_01038">
    <property type="entry name" value="GpmI"/>
    <property type="match status" value="1"/>
</dbReference>
<evidence type="ECO:0000256" key="5">
    <source>
        <dbReference type="ARBA" id="ARBA00008819"/>
    </source>
</evidence>
<evidence type="ECO:0000256" key="2">
    <source>
        <dbReference type="ARBA" id="ARBA00001936"/>
    </source>
</evidence>
<evidence type="ECO:0000256" key="16">
    <source>
        <dbReference type="SAM" id="MobiDB-lite"/>
    </source>
</evidence>
<name>A0A4Y7T2A8_COPMI</name>
<sequence length="553" mass="61073">MSSEKVQVKNKVCLIVHDGWGIALEKGVEGNAIENAETPRMDKIARDYDFTTLQAHGTAVGLSDGLMGNSEVGHLNVGAGRVVWQDIVRIDVSIKKRAFHKNEAILEACKRAKEGNGRLHLMGLISDGGVHSHITHLYALLEAAKEQGVPHTYIHFFGDGRDTAPRSATKYLKELEEFTKKLGYGELATIVGRYYAMDRDKRWERVSVAVEGLVKGTGESLGEVGFEAAVTAVDDNYKKDVTDEFLKPIIVNGDAGRIKDDDTIFTFNYRSDRMRELVTVLGQVEKDLVDVPIPTNLEIFTMSQYKKEFPFKVAFPPQAMTNVLAEWLAKKGIKQAHVAETEKYAHVTFFFNGGLEKQFEGEERYMVPSPKVATYDLQPEMNAIGVAEKVKELLEKGTDEFVMCNFAPPDMVGHTGVYDAAVKAIAATDKAVGVIYDACKANGYILMVTADHGNAEQMRNPDTGAPHTAHTTNPVIFIMTGDGPNGKLRFKDEEPRGKMGYIHPEGEQEKREEKKEGEEEEEEAGALCDVAPTVLAVMGIEQPEEMTGRSLLA</sequence>
<dbReference type="InterPro" id="IPR006124">
    <property type="entry name" value="Metalloenzyme"/>
</dbReference>
<keyword evidence="10" id="KW-0413">Isomerase</keyword>
<organism evidence="19 20">
    <name type="scientific">Coprinellus micaceus</name>
    <name type="common">Glistening ink-cap mushroom</name>
    <name type="synonym">Coprinus micaceus</name>
    <dbReference type="NCBI Taxonomy" id="71717"/>
    <lineage>
        <taxon>Eukaryota</taxon>
        <taxon>Fungi</taxon>
        <taxon>Dikarya</taxon>
        <taxon>Basidiomycota</taxon>
        <taxon>Agaricomycotina</taxon>
        <taxon>Agaricomycetes</taxon>
        <taxon>Agaricomycetidae</taxon>
        <taxon>Agaricales</taxon>
        <taxon>Agaricineae</taxon>
        <taxon>Psathyrellaceae</taxon>
        <taxon>Coprinellus</taxon>
    </lineage>
</organism>
<evidence type="ECO:0000256" key="7">
    <source>
        <dbReference type="ARBA" id="ARBA00022723"/>
    </source>
</evidence>
<keyword evidence="20" id="KW-1185">Reference proteome</keyword>
<dbReference type="InterPro" id="IPR017850">
    <property type="entry name" value="Alkaline_phosphatase_core_sf"/>
</dbReference>
<dbReference type="Pfam" id="PF01676">
    <property type="entry name" value="Metalloenzyme"/>
    <property type="match status" value="1"/>
</dbReference>
<feature type="binding site" evidence="15">
    <location>
        <position position="470"/>
    </location>
    <ligand>
        <name>Mn(2+)</name>
        <dbReference type="ChEBI" id="CHEBI:29035"/>
        <label>1</label>
    </ligand>
</feature>
<dbReference type="FunFam" id="3.40.1450.10:FF:000001">
    <property type="entry name" value="2,3-bisphosphoglycerate-independent phosphoglycerate mutase"/>
    <property type="match status" value="1"/>
</dbReference>
<dbReference type="Gene3D" id="3.40.720.10">
    <property type="entry name" value="Alkaline Phosphatase, subunit A"/>
    <property type="match status" value="1"/>
</dbReference>
<comment type="catalytic activity">
    <reaction evidence="1">
        <text>(2R)-2-phosphoglycerate = (2R)-3-phosphoglycerate</text>
        <dbReference type="Rhea" id="RHEA:15901"/>
        <dbReference type="ChEBI" id="CHEBI:58272"/>
        <dbReference type="ChEBI" id="CHEBI:58289"/>
        <dbReference type="EC" id="5.4.2.12"/>
    </reaction>
</comment>
<keyword evidence="9 15" id="KW-0464">Manganese</keyword>
<evidence type="ECO:0000256" key="15">
    <source>
        <dbReference type="PIRSR" id="PIRSR001492-3"/>
    </source>
</evidence>
<dbReference type="Pfam" id="PF06415">
    <property type="entry name" value="iPGM_N"/>
    <property type="match status" value="1"/>
</dbReference>
<feature type="compositionally biased region" description="Basic and acidic residues" evidence="16">
    <location>
        <begin position="504"/>
        <end position="517"/>
    </location>
</feature>
<evidence type="ECO:0000256" key="14">
    <source>
        <dbReference type="PIRSR" id="PIRSR001492-2"/>
    </source>
</evidence>
<feature type="binding site" evidence="14">
    <location>
        <begin position="161"/>
        <end position="162"/>
    </location>
    <ligand>
        <name>substrate</name>
    </ligand>
</feature>
<dbReference type="Proteomes" id="UP000298030">
    <property type="component" value="Unassembled WGS sequence"/>
</dbReference>
<evidence type="ECO:0000256" key="8">
    <source>
        <dbReference type="ARBA" id="ARBA00023152"/>
    </source>
</evidence>
<feature type="region of interest" description="Disordered" evidence="16">
    <location>
        <begin position="490"/>
        <end position="530"/>
    </location>
</feature>
<evidence type="ECO:0000256" key="12">
    <source>
        <dbReference type="ARBA" id="ARBA00083354"/>
    </source>
</evidence>
<feature type="binding site" evidence="14">
    <location>
        <position position="343"/>
    </location>
    <ligand>
        <name>substrate</name>
    </ligand>
</feature>
<dbReference type="OrthoDB" id="1886626at2759"/>
<feature type="active site" description="Phosphoserine intermediate" evidence="13">
    <location>
        <position position="70"/>
    </location>
</feature>
<gene>
    <name evidence="19" type="ORF">FA13DRAFT_1666463</name>
</gene>
<evidence type="ECO:0000256" key="4">
    <source>
        <dbReference type="ARBA" id="ARBA00004798"/>
    </source>
</evidence>
<evidence type="ECO:0000259" key="17">
    <source>
        <dbReference type="Pfam" id="PF01676"/>
    </source>
</evidence>
<feature type="binding site" evidence="14">
    <location>
        <position position="193"/>
    </location>
    <ligand>
        <name>substrate</name>
    </ligand>
</feature>
<dbReference type="PANTHER" id="PTHR31637">
    <property type="entry name" value="2,3-BISPHOSPHOGLYCERATE-INDEPENDENT PHOSPHOGLYCERATE MUTASE"/>
    <property type="match status" value="1"/>
</dbReference>
<dbReference type="PIRSF" id="PIRSF001492">
    <property type="entry name" value="IPGAM"/>
    <property type="match status" value="1"/>
</dbReference>
<dbReference type="EC" id="5.4.2.12" evidence="6"/>
<evidence type="ECO:0000256" key="13">
    <source>
        <dbReference type="PIRSR" id="PIRSR001492-1"/>
    </source>
</evidence>
<feature type="binding site" evidence="15">
    <location>
        <position position="70"/>
    </location>
    <ligand>
        <name>Mn(2+)</name>
        <dbReference type="ChEBI" id="CHEBI:29035"/>
        <label>2</label>
    </ligand>
</feature>
<dbReference type="NCBIfam" id="TIGR01307">
    <property type="entry name" value="pgm_bpd_ind"/>
    <property type="match status" value="1"/>
</dbReference>
<feature type="domain" description="Metalloenzyme" evidence="17">
    <location>
        <begin position="11"/>
        <end position="541"/>
    </location>
</feature>
<dbReference type="GO" id="GO:0006007">
    <property type="term" value="P:glucose catabolic process"/>
    <property type="evidence" value="ECO:0007669"/>
    <property type="project" value="InterPro"/>
</dbReference>
<dbReference type="GO" id="GO:0030145">
    <property type="term" value="F:manganese ion binding"/>
    <property type="evidence" value="ECO:0007669"/>
    <property type="project" value="InterPro"/>
</dbReference>
<feature type="binding site" evidence="15">
    <location>
        <position position="451"/>
    </location>
    <ligand>
        <name>Mn(2+)</name>
        <dbReference type="ChEBI" id="CHEBI:29035"/>
        <label>2</label>
    </ligand>
</feature>
<comment type="function">
    <text evidence="3">Catalyzes the interconversion of 2-phosphoglycerate and 3-phosphoglycerate.</text>
</comment>
<feature type="binding site" evidence="15">
    <location>
        <position position="410"/>
    </location>
    <ligand>
        <name>Mn(2+)</name>
        <dbReference type="ChEBI" id="CHEBI:29035"/>
        <label>1</label>
    </ligand>
</feature>
<comment type="caution">
    <text evidence="19">The sequence shown here is derived from an EMBL/GenBank/DDBJ whole genome shotgun (WGS) entry which is preliminary data.</text>
</comment>
<evidence type="ECO:0000313" key="20">
    <source>
        <dbReference type="Proteomes" id="UP000298030"/>
    </source>
</evidence>
<feature type="binding site" evidence="14">
    <location>
        <begin position="270"/>
        <end position="273"/>
    </location>
    <ligand>
        <name>substrate</name>
    </ligand>
</feature>
<evidence type="ECO:0000256" key="6">
    <source>
        <dbReference type="ARBA" id="ARBA00012026"/>
    </source>
</evidence>
<evidence type="ECO:0000256" key="3">
    <source>
        <dbReference type="ARBA" id="ARBA00002315"/>
    </source>
</evidence>
<keyword evidence="8" id="KW-0324">Glycolysis</keyword>
<feature type="domain" description="BPG-independent PGAM N-terminal" evidence="18">
    <location>
        <begin position="90"/>
        <end position="307"/>
    </location>
</feature>
<evidence type="ECO:0000313" key="19">
    <source>
        <dbReference type="EMBL" id="TEB28265.1"/>
    </source>
</evidence>
<comment type="pathway">
    <text evidence="4">Carbohydrate degradation; glycolysis; pyruvate from D-glyceraldehyde 3-phosphate: step 3/5.</text>
</comment>
<dbReference type="PANTHER" id="PTHR31637:SF0">
    <property type="entry name" value="2,3-BISPHOSPHOGLYCERATE-INDEPENDENT PHOSPHOGLYCERATE MUTASE"/>
    <property type="match status" value="1"/>
</dbReference>
<dbReference type="InterPro" id="IPR036646">
    <property type="entry name" value="PGAM_B_sf"/>
</dbReference>
<dbReference type="EMBL" id="QPFP01000034">
    <property type="protein sequence ID" value="TEB28265.1"/>
    <property type="molecule type" value="Genomic_DNA"/>
</dbReference>
<dbReference type="SUPFAM" id="SSF53649">
    <property type="entry name" value="Alkaline phosphatase-like"/>
    <property type="match status" value="1"/>
</dbReference>
<feature type="binding site" evidence="14">
    <location>
        <position position="131"/>
    </location>
    <ligand>
        <name>substrate</name>
    </ligand>
</feature>
<dbReference type="STRING" id="71717.A0A4Y7T2A8"/>
<comment type="similarity">
    <text evidence="5">Belongs to the BPG-independent phosphoglycerate mutase family.</text>
</comment>
<dbReference type="InterPro" id="IPR011258">
    <property type="entry name" value="BPG-indep_PGM_N"/>
</dbReference>